<name>A0ABT1CW81_9HYPH</name>
<reference evidence="1 2" key="1">
    <citation type="submission" date="2020-01" db="EMBL/GenBank/DDBJ databases">
        <title>Genomes of bacteria type strains.</title>
        <authorList>
            <person name="Chen J."/>
            <person name="Zhu S."/>
            <person name="Yang J."/>
        </authorList>
    </citation>
    <scope>NUCLEOTIDE SEQUENCE [LARGE SCALE GENOMIC DNA]</scope>
    <source>
        <strain evidence="1 2">DSM 16655</strain>
    </source>
</reference>
<keyword evidence="2" id="KW-1185">Reference proteome</keyword>
<protein>
    <submittedName>
        <fullName evidence="1">Uncharacterized protein</fullName>
    </submittedName>
</protein>
<dbReference type="RefSeq" id="WP_152009606.1">
    <property type="nucleotide sequence ID" value="NZ_JAAAML010000003.1"/>
</dbReference>
<comment type="caution">
    <text evidence="1">The sequence shown here is derived from an EMBL/GenBank/DDBJ whole genome shotgun (WGS) entry which is preliminary data.</text>
</comment>
<dbReference type="InterPro" id="IPR054233">
    <property type="entry name" value="DUF6958"/>
</dbReference>
<sequence>MDKITVENVNHPGKSERVNREKYVAMRDAMVAVLSRQAEAVDYTTIKQGVKPLLPQTLFPGGATSGWWIKCVQLDLEAKGSLARTKDKPLRFYLTQDHDNG</sequence>
<evidence type="ECO:0000313" key="1">
    <source>
        <dbReference type="EMBL" id="MCO6409611.1"/>
    </source>
</evidence>
<gene>
    <name evidence="1" type="ORF">GTW23_15620</name>
</gene>
<dbReference type="Proteomes" id="UP001320715">
    <property type="component" value="Unassembled WGS sequence"/>
</dbReference>
<evidence type="ECO:0000313" key="2">
    <source>
        <dbReference type="Proteomes" id="UP001320715"/>
    </source>
</evidence>
<proteinExistence type="predicted"/>
<dbReference type="Pfam" id="PF22278">
    <property type="entry name" value="DUF6958"/>
    <property type="match status" value="1"/>
</dbReference>
<organism evidence="1 2">
    <name type="scientific">Hoeflea alexandrii</name>
    <dbReference type="NCBI Taxonomy" id="288436"/>
    <lineage>
        <taxon>Bacteria</taxon>
        <taxon>Pseudomonadati</taxon>
        <taxon>Pseudomonadota</taxon>
        <taxon>Alphaproteobacteria</taxon>
        <taxon>Hyphomicrobiales</taxon>
        <taxon>Rhizobiaceae</taxon>
        <taxon>Hoeflea</taxon>
    </lineage>
</organism>
<accession>A0ABT1CW81</accession>
<dbReference type="EMBL" id="JAAAML010000003">
    <property type="protein sequence ID" value="MCO6409611.1"/>
    <property type="molecule type" value="Genomic_DNA"/>
</dbReference>